<reference evidence="1" key="1">
    <citation type="submission" date="2023-08" db="EMBL/GenBank/DDBJ databases">
        <title>A de novo genome assembly of Solanum verrucosum Schlechtendal, a Mexican diploid species geographically isolated from the other diploid A-genome species in potato relatives.</title>
        <authorList>
            <person name="Hosaka K."/>
        </authorList>
    </citation>
    <scope>NUCLEOTIDE SEQUENCE</scope>
    <source>
        <tissue evidence="1">Young leaves</tissue>
    </source>
</reference>
<gene>
    <name evidence="1" type="ORF">MTR67_051174</name>
</gene>
<evidence type="ECO:0000313" key="1">
    <source>
        <dbReference type="EMBL" id="WMV57789.1"/>
    </source>
</evidence>
<protein>
    <submittedName>
        <fullName evidence="1">Uncharacterized protein</fullName>
    </submittedName>
</protein>
<sequence length="30" mass="3350">MLPDVLMISSQMQGPGHLQSTLIKVYVLYS</sequence>
<accession>A0AAF0V5R2</accession>
<proteinExistence type="predicted"/>
<keyword evidence="2" id="KW-1185">Reference proteome</keyword>
<name>A0AAF0V5R2_SOLVR</name>
<dbReference type="Proteomes" id="UP001234989">
    <property type="component" value="Chromosome 12"/>
</dbReference>
<dbReference type="EMBL" id="CP133623">
    <property type="protein sequence ID" value="WMV57789.1"/>
    <property type="molecule type" value="Genomic_DNA"/>
</dbReference>
<dbReference type="AlphaFoldDB" id="A0AAF0V5R2"/>
<organism evidence="1 2">
    <name type="scientific">Solanum verrucosum</name>
    <dbReference type="NCBI Taxonomy" id="315347"/>
    <lineage>
        <taxon>Eukaryota</taxon>
        <taxon>Viridiplantae</taxon>
        <taxon>Streptophyta</taxon>
        <taxon>Embryophyta</taxon>
        <taxon>Tracheophyta</taxon>
        <taxon>Spermatophyta</taxon>
        <taxon>Magnoliopsida</taxon>
        <taxon>eudicotyledons</taxon>
        <taxon>Gunneridae</taxon>
        <taxon>Pentapetalae</taxon>
        <taxon>asterids</taxon>
        <taxon>lamiids</taxon>
        <taxon>Solanales</taxon>
        <taxon>Solanaceae</taxon>
        <taxon>Solanoideae</taxon>
        <taxon>Solaneae</taxon>
        <taxon>Solanum</taxon>
    </lineage>
</organism>
<evidence type="ECO:0000313" key="2">
    <source>
        <dbReference type="Proteomes" id="UP001234989"/>
    </source>
</evidence>